<accession>A0ABY6HLD9</accession>
<feature type="transmembrane region" description="Helical" evidence="1">
    <location>
        <begin position="57"/>
        <end position="74"/>
    </location>
</feature>
<dbReference type="EMBL" id="CP087994">
    <property type="protein sequence ID" value="UYO64411.1"/>
    <property type="molecule type" value="Genomic_DNA"/>
</dbReference>
<evidence type="ECO:0000256" key="1">
    <source>
        <dbReference type="SAM" id="Phobius"/>
    </source>
</evidence>
<evidence type="ECO:0000313" key="3">
    <source>
        <dbReference type="Proteomes" id="UP001163550"/>
    </source>
</evidence>
<protein>
    <recommendedName>
        <fullName evidence="4">PrgI family protein</fullName>
    </recommendedName>
</protein>
<name>A0ABY6HLD9_9FIRM</name>
<keyword evidence="1" id="KW-1133">Transmembrane helix</keyword>
<sequence>MEKSESQRDELYIPLGIKSEQDIFPGFGKKETIQIGIVLVFTLMGVITYYTASNDSFGAILSLMFIGATAIVIIRKNENNQSVVDLARHVFTYYRSQRKYQYQYLDEWEM</sequence>
<dbReference type="Proteomes" id="UP001163550">
    <property type="component" value="Chromosome"/>
</dbReference>
<keyword evidence="3" id="KW-1185">Reference proteome</keyword>
<organism evidence="2 3">
    <name type="scientific">Acetobacterium wieringae</name>
    <dbReference type="NCBI Taxonomy" id="52694"/>
    <lineage>
        <taxon>Bacteria</taxon>
        <taxon>Bacillati</taxon>
        <taxon>Bacillota</taxon>
        <taxon>Clostridia</taxon>
        <taxon>Eubacteriales</taxon>
        <taxon>Eubacteriaceae</taxon>
        <taxon>Acetobacterium</taxon>
    </lineage>
</organism>
<feature type="transmembrane region" description="Helical" evidence="1">
    <location>
        <begin position="33"/>
        <end position="51"/>
    </location>
</feature>
<dbReference type="RefSeq" id="WP_228880187.1">
    <property type="nucleotide sequence ID" value="NZ_CABIIK010000020.1"/>
</dbReference>
<reference evidence="2" key="1">
    <citation type="submission" date="2021-11" db="EMBL/GenBank/DDBJ databases">
        <title>Isoprene-degrading acetogen.</title>
        <authorList>
            <person name="Yang Y."/>
            <person name="Jin H."/>
            <person name="Yan J."/>
        </authorList>
    </citation>
    <scope>NUCLEOTIDE SEQUENCE</scope>
    <source>
        <strain evidence="2">Berkeley</strain>
    </source>
</reference>
<evidence type="ECO:0000313" key="2">
    <source>
        <dbReference type="EMBL" id="UYO64411.1"/>
    </source>
</evidence>
<evidence type="ECO:0008006" key="4">
    <source>
        <dbReference type="Google" id="ProtNLM"/>
    </source>
</evidence>
<keyword evidence="1" id="KW-0812">Transmembrane</keyword>
<keyword evidence="1" id="KW-0472">Membrane</keyword>
<gene>
    <name evidence="2" type="ORF">LNN31_08310</name>
</gene>
<proteinExistence type="predicted"/>